<organism evidence="2 3">
    <name type="scientific">Echinococcus granulosus</name>
    <name type="common">Hydatid tapeworm</name>
    <dbReference type="NCBI Taxonomy" id="6210"/>
    <lineage>
        <taxon>Eukaryota</taxon>
        <taxon>Metazoa</taxon>
        <taxon>Spiralia</taxon>
        <taxon>Lophotrochozoa</taxon>
        <taxon>Platyhelminthes</taxon>
        <taxon>Cestoda</taxon>
        <taxon>Eucestoda</taxon>
        <taxon>Cyclophyllidea</taxon>
        <taxon>Taeniidae</taxon>
        <taxon>Echinococcus</taxon>
        <taxon>Echinococcus granulosus group</taxon>
    </lineage>
</organism>
<evidence type="ECO:0000313" key="2">
    <source>
        <dbReference type="EMBL" id="EUB56976.1"/>
    </source>
</evidence>
<evidence type="ECO:0000313" key="3">
    <source>
        <dbReference type="Proteomes" id="UP000019149"/>
    </source>
</evidence>
<dbReference type="CTD" id="36343842"/>
<keyword evidence="1" id="KW-0812">Transmembrane</keyword>
<name>W6U912_ECHGR</name>
<gene>
    <name evidence="2" type="ORF">EGR_08127</name>
</gene>
<keyword evidence="1" id="KW-0472">Membrane</keyword>
<dbReference type="GeneID" id="36343842"/>
<dbReference type="RefSeq" id="XP_024348172.1">
    <property type="nucleotide sequence ID" value="XM_024497376.1"/>
</dbReference>
<dbReference type="Proteomes" id="UP000019149">
    <property type="component" value="Unassembled WGS sequence"/>
</dbReference>
<dbReference type="AlphaFoldDB" id="W6U912"/>
<comment type="caution">
    <text evidence="2">The sequence shown here is derived from an EMBL/GenBank/DDBJ whole genome shotgun (WGS) entry which is preliminary data.</text>
</comment>
<accession>W6U912</accession>
<reference evidence="2 3" key="1">
    <citation type="journal article" date="2013" name="Nat. Genet.">
        <title>The genome of the hydatid tapeworm Echinococcus granulosus.</title>
        <authorList>
            <person name="Zheng H."/>
            <person name="Zhang W."/>
            <person name="Zhang L."/>
            <person name="Zhang Z."/>
            <person name="Li J."/>
            <person name="Lu G."/>
            <person name="Zhu Y."/>
            <person name="Wang Y."/>
            <person name="Huang Y."/>
            <person name="Liu J."/>
            <person name="Kang H."/>
            <person name="Chen J."/>
            <person name="Wang L."/>
            <person name="Chen A."/>
            <person name="Yu S."/>
            <person name="Gao Z."/>
            <person name="Jin L."/>
            <person name="Gu W."/>
            <person name="Wang Z."/>
            <person name="Zhao L."/>
            <person name="Shi B."/>
            <person name="Wen H."/>
            <person name="Lin R."/>
            <person name="Jones M.K."/>
            <person name="Brejova B."/>
            <person name="Vinar T."/>
            <person name="Zhao G."/>
            <person name="McManus D.P."/>
            <person name="Chen Z."/>
            <person name="Zhou Y."/>
            <person name="Wang S."/>
        </authorList>
    </citation>
    <scope>NUCLEOTIDE SEQUENCE [LARGE SCALE GENOMIC DNA]</scope>
</reference>
<keyword evidence="1" id="KW-1133">Transmembrane helix</keyword>
<keyword evidence="3" id="KW-1185">Reference proteome</keyword>
<evidence type="ECO:0000256" key="1">
    <source>
        <dbReference type="SAM" id="Phobius"/>
    </source>
</evidence>
<sequence>MISLNTVDGHDADAAEVDGLKASGSVGRGILMDNSAGEIPSDDDSVVHRDPTVEPQSLTNWLAFFRFYGRPVLCCGVMYFVCLATWLRSFVNIEIEKIAALKLRERVLGGLCTPYFMPPAEALELEKPPL</sequence>
<protein>
    <submittedName>
        <fullName evidence="2">Uncharacterized protein</fullName>
    </submittedName>
</protein>
<feature type="transmembrane region" description="Helical" evidence="1">
    <location>
        <begin position="67"/>
        <end position="87"/>
    </location>
</feature>
<dbReference type="EMBL" id="APAU02000097">
    <property type="protein sequence ID" value="EUB56976.1"/>
    <property type="molecule type" value="Genomic_DNA"/>
</dbReference>
<dbReference type="KEGG" id="egl:EGR_08127"/>
<proteinExistence type="predicted"/>